<keyword evidence="6 8" id="KW-1133">Transmembrane helix</keyword>
<feature type="transmembrane region" description="Helical" evidence="8">
    <location>
        <begin position="116"/>
        <end position="135"/>
    </location>
</feature>
<keyword evidence="7 8" id="KW-0472">Membrane</keyword>
<dbReference type="InterPro" id="IPR000522">
    <property type="entry name" value="ABC_transptr_permease_BtuC"/>
</dbReference>
<reference evidence="9 10" key="1">
    <citation type="submission" date="2013-02" db="EMBL/GenBank/DDBJ databases">
        <title>Whole genome shotgun sequence of Gordonia malaquae NBRC 108250.</title>
        <authorList>
            <person name="Yoshida I."/>
            <person name="Hosoyama A."/>
            <person name="Tsuchikane K."/>
            <person name="Ando Y."/>
            <person name="Baba S."/>
            <person name="Ohji S."/>
            <person name="Hamada M."/>
            <person name="Tamura T."/>
            <person name="Yamazoe A."/>
            <person name="Yamazaki S."/>
            <person name="Fujita N."/>
        </authorList>
    </citation>
    <scope>NUCLEOTIDE SEQUENCE [LARGE SCALE GENOMIC DNA]</scope>
    <source>
        <strain evidence="9 10">NBRC 108250</strain>
    </source>
</reference>
<dbReference type="Pfam" id="PF01032">
    <property type="entry name" value="FecCD"/>
    <property type="match status" value="1"/>
</dbReference>
<gene>
    <name evidence="9" type="ORF">GM1_004_01830</name>
</gene>
<accession>M3VAD4</accession>
<evidence type="ECO:0000256" key="8">
    <source>
        <dbReference type="SAM" id="Phobius"/>
    </source>
</evidence>
<dbReference type="GO" id="GO:0005886">
    <property type="term" value="C:plasma membrane"/>
    <property type="evidence" value="ECO:0007669"/>
    <property type="project" value="UniProtKB-SubCell"/>
</dbReference>
<name>M3VAD4_GORML</name>
<evidence type="ECO:0000313" key="10">
    <source>
        <dbReference type="Proteomes" id="UP000035009"/>
    </source>
</evidence>
<dbReference type="EMBL" id="BAOP01000004">
    <property type="protein sequence ID" value="GAC78738.1"/>
    <property type="molecule type" value="Genomic_DNA"/>
</dbReference>
<evidence type="ECO:0000256" key="1">
    <source>
        <dbReference type="ARBA" id="ARBA00004651"/>
    </source>
</evidence>
<feature type="transmembrane region" description="Helical" evidence="8">
    <location>
        <begin position="86"/>
        <end position="104"/>
    </location>
</feature>
<dbReference type="CDD" id="cd06550">
    <property type="entry name" value="TM_ABC_iron-siderophores_like"/>
    <property type="match status" value="1"/>
</dbReference>
<protein>
    <submittedName>
        <fullName evidence="9">Putative ABC transporter permease protein</fullName>
    </submittedName>
</protein>
<dbReference type="AlphaFoldDB" id="M3VAD4"/>
<evidence type="ECO:0000256" key="6">
    <source>
        <dbReference type="ARBA" id="ARBA00022989"/>
    </source>
</evidence>
<organism evidence="9 10">
    <name type="scientific">Gordonia malaquae NBRC 108250</name>
    <dbReference type="NCBI Taxonomy" id="1223542"/>
    <lineage>
        <taxon>Bacteria</taxon>
        <taxon>Bacillati</taxon>
        <taxon>Actinomycetota</taxon>
        <taxon>Actinomycetes</taxon>
        <taxon>Mycobacteriales</taxon>
        <taxon>Gordoniaceae</taxon>
        <taxon>Gordonia</taxon>
    </lineage>
</organism>
<feature type="transmembrane region" description="Helical" evidence="8">
    <location>
        <begin position="327"/>
        <end position="348"/>
    </location>
</feature>
<feature type="transmembrane region" description="Helical" evidence="8">
    <location>
        <begin position="31"/>
        <end position="52"/>
    </location>
</feature>
<dbReference type="eggNOG" id="COG4779">
    <property type="taxonomic scope" value="Bacteria"/>
</dbReference>
<dbReference type="GO" id="GO:0033214">
    <property type="term" value="P:siderophore-iron import into cell"/>
    <property type="evidence" value="ECO:0007669"/>
    <property type="project" value="TreeGrafter"/>
</dbReference>
<dbReference type="STRING" id="410332.SAMN04488550_2864"/>
<feature type="transmembrane region" description="Helical" evidence="8">
    <location>
        <begin position="294"/>
        <end position="315"/>
    </location>
</feature>
<evidence type="ECO:0000256" key="7">
    <source>
        <dbReference type="ARBA" id="ARBA00023136"/>
    </source>
</evidence>
<comment type="subcellular location">
    <subcellularLocation>
        <location evidence="1">Cell membrane</location>
        <topology evidence="1">Multi-pass membrane protein</topology>
    </subcellularLocation>
</comment>
<dbReference type="Gene3D" id="1.10.3470.10">
    <property type="entry name" value="ABC transporter involved in vitamin B12 uptake, BtuC"/>
    <property type="match status" value="1"/>
</dbReference>
<evidence type="ECO:0000313" key="9">
    <source>
        <dbReference type="EMBL" id="GAC78738.1"/>
    </source>
</evidence>
<feature type="transmembrane region" description="Helical" evidence="8">
    <location>
        <begin position="260"/>
        <end position="287"/>
    </location>
</feature>
<dbReference type="FunFam" id="1.10.3470.10:FF:000001">
    <property type="entry name" value="Vitamin B12 ABC transporter permease BtuC"/>
    <property type="match status" value="1"/>
</dbReference>
<sequence>MISKSRVDFGRPMAVGRGFGGGWSVRVDLRMVSVCALVAAAAIIVGVVTLCVGDLPIAPDRVLAAVMGDGSRMETTVVLKWRMPRVVLALVLGALLGASGAIFQSVTRNPLGSPDVIGFNTGAYTGALVVILLIGQKGYYETAAGALIGGVATALAVYLLAYKRGVQGFRLIIVGIAVSAMLTSINAWILVKADLDRAMSASVWGAGSLNGLRWDNATPVLIVAALCVPLLVVAAVRMPILDLGDDAAKAVGLRAEGTRLYLILVGVVLTAIATAAAGPIAFVSLAAPQIARRLTGAPGVGLAPAAVMGALLLVASDLVAQRAFAPTPLPVGVVTVSVGGIYLVWLLFKEGRRQ</sequence>
<comment type="caution">
    <text evidence="9">The sequence shown here is derived from an EMBL/GenBank/DDBJ whole genome shotgun (WGS) entry which is preliminary data.</text>
</comment>
<dbReference type="Proteomes" id="UP000035009">
    <property type="component" value="Unassembled WGS sequence"/>
</dbReference>
<feature type="transmembrane region" description="Helical" evidence="8">
    <location>
        <begin position="168"/>
        <end position="191"/>
    </location>
</feature>
<keyword evidence="4" id="KW-1003">Cell membrane</keyword>
<comment type="similarity">
    <text evidence="2">Belongs to the binding-protein-dependent transport system permease family. FecCD subfamily.</text>
</comment>
<keyword evidence="5 8" id="KW-0812">Transmembrane</keyword>
<evidence type="ECO:0000256" key="3">
    <source>
        <dbReference type="ARBA" id="ARBA00022448"/>
    </source>
</evidence>
<evidence type="ECO:0000256" key="2">
    <source>
        <dbReference type="ARBA" id="ARBA00007935"/>
    </source>
</evidence>
<feature type="transmembrane region" description="Helical" evidence="8">
    <location>
        <begin position="220"/>
        <end position="240"/>
    </location>
</feature>
<dbReference type="GO" id="GO:0022857">
    <property type="term" value="F:transmembrane transporter activity"/>
    <property type="evidence" value="ECO:0007669"/>
    <property type="project" value="InterPro"/>
</dbReference>
<evidence type="ECO:0000256" key="5">
    <source>
        <dbReference type="ARBA" id="ARBA00022692"/>
    </source>
</evidence>
<dbReference type="InterPro" id="IPR037294">
    <property type="entry name" value="ABC_BtuC-like"/>
</dbReference>
<dbReference type="SUPFAM" id="SSF81345">
    <property type="entry name" value="ABC transporter involved in vitamin B12 uptake, BtuC"/>
    <property type="match status" value="1"/>
</dbReference>
<evidence type="ECO:0000256" key="4">
    <source>
        <dbReference type="ARBA" id="ARBA00022475"/>
    </source>
</evidence>
<keyword evidence="3" id="KW-0813">Transport</keyword>
<dbReference type="PANTHER" id="PTHR30472:SF24">
    <property type="entry name" value="FERRIC ENTEROBACTIN TRANSPORT SYSTEM PERMEASE PROTEIN FEPG"/>
    <property type="match status" value="1"/>
</dbReference>
<feature type="transmembrane region" description="Helical" evidence="8">
    <location>
        <begin position="142"/>
        <end position="162"/>
    </location>
</feature>
<proteinExistence type="inferred from homology"/>
<dbReference type="PANTHER" id="PTHR30472">
    <property type="entry name" value="FERRIC ENTEROBACTIN TRANSPORT SYSTEM PERMEASE PROTEIN"/>
    <property type="match status" value="1"/>
</dbReference>
<keyword evidence="10" id="KW-1185">Reference proteome</keyword>